<dbReference type="InterPro" id="IPR032710">
    <property type="entry name" value="NTF2-like_dom_sf"/>
</dbReference>
<dbReference type="SUPFAM" id="SSF54427">
    <property type="entry name" value="NTF2-like"/>
    <property type="match status" value="1"/>
</dbReference>
<evidence type="ECO:0000313" key="1">
    <source>
        <dbReference type="EMBL" id="KAF1696461.1"/>
    </source>
</evidence>
<evidence type="ECO:0000313" key="2">
    <source>
        <dbReference type="Proteomes" id="UP000788419"/>
    </source>
</evidence>
<sequence>MAMAVALAGCSRMPPDQRLREQLSTMQDALEQRQAGAFMDGVADDFGGNDGMDRAALQQIVRAQMLANANIGLTLGPADVEVQGDRATVRFSAMATGGSGRFLPDRAQAWDVTSGWRDEGGAWRLYYAEWQPK</sequence>
<dbReference type="Gene3D" id="3.10.450.50">
    <property type="match status" value="1"/>
</dbReference>
<protein>
    <recommendedName>
        <fullName evidence="3">Nuclear transport factor 2 family protein</fullName>
    </recommendedName>
</protein>
<name>A0ABQ6Z9X1_9GAMM</name>
<keyword evidence="2" id="KW-1185">Reference proteome</keyword>
<comment type="caution">
    <text evidence="1">The sequence shown here is derived from an EMBL/GenBank/DDBJ whole genome shotgun (WGS) entry which is preliminary data.</text>
</comment>
<proteinExistence type="predicted"/>
<dbReference type="Proteomes" id="UP000788419">
    <property type="component" value="Unassembled WGS sequence"/>
</dbReference>
<accession>A0ABQ6Z9X1</accession>
<reference evidence="1 2" key="1">
    <citation type="submission" date="2017-10" db="EMBL/GenBank/DDBJ databases">
        <title>Whole genome sequencing of members of genus Pseudoxanthomonas.</title>
        <authorList>
            <person name="Kumar S."/>
            <person name="Bansal K."/>
            <person name="Kaur A."/>
            <person name="Patil P."/>
            <person name="Sharma S."/>
            <person name="Patil P.B."/>
        </authorList>
    </citation>
    <scope>NUCLEOTIDE SEQUENCE [LARGE SCALE GENOMIC DNA]</scope>
    <source>
        <strain evidence="1 2">DSM 17801</strain>
    </source>
</reference>
<dbReference type="EMBL" id="PDWN01000003">
    <property type="protein sequence ID" value="KAF1696461.1"/>
    <property type="molecule type" value="Genomic_DNA"/>
</dbReference>
<evidence type="ECO:0008006" key="3">
    <source>
        <dbReference type="Google" id="ProtNLM"/>
    </source>
</evidence>
<gene>
    <name evidence="1" type="ORF">CSC65_04405</name>
</gene>
<organism evidence="1 2">
    <name type="scientific">Pseudoxanthomonas daejeonensis</name>
    <dbReference type="NCBI Taxonomy" id="266062"/>
    <lineage>
        <taxon>Bacteria</taxon>
        <taxon>Pseudomonadati</taxon>
        <taxon>Pseudomonadota</taxon>
        <taxon>Gammaproteobacteria</taxon>
        <taxon>Lysobacterales</taxon>
        <taxon>Lysobacteraceae</taxon>
        <taxon>Pseudoxanthomonas</taxon>
    </lineage>
</organism>